<dbReference type="AlphaFoldDB" id="A0A2A2HBP5"/>
<organism evidence="1 3">
    <name type="scientific">Methanosphaera cuniculi</name>
    <dbReference type="NCBI Taxonomy" id="1077256"/>
    <lineage>
        <taxon>Archaea</taxon>
        <taxon>Methanobacteriati</taxon>
        <taxon>Methanobacteriota</taxon>
        <taxon>Methanomada group</taxon>
        <taxon>Methanobacteria</taxon>
        <taxon>Methanobacteriales</taxon>
        <taxon>Methanobacteriaceae</taxon>
        <taxon>Methanosphaera</taxon>
    </lineage>
</organism>
<protein>
    <submittedName>
        <fullName evidence="1">Uncharacterized protein</fullName>
    </submittedName>
</protein>
<dbReference type="Proteomes" id="UP000246004">
    <property type="component" value="Unassembled WGS sequence"/>
</dbReference>
<evidence type="ECO:0000313" key="2">
    <source>
        <dbReference type="EMBL" id="PWL08698.1"/>
    </source>
</evidence>
<evidence type="ECO:0000313" key="3">
    <source>
        <dbReference type="Proteomes" id="UP000217528"/>
    </source>
</evidence>
<gene>
    <name evidence="1" type="ORF">ASJ82_07395</name>
    <name evidence="2" type="ORF">MSCUN_04110</name>
</gene>
<evidence type="ECO:0000313" key="4">
    <source>
        <dbReference type="Proteomes" id="UP000246004"/>
    </source>
</evidence>
<accession>A0A2A2HBP5</accession>
<reference evidence="2 4" key="1">
    <citation type="submission" date="2016-04" db="EMBL/GenBank/DDBJ databases">
        <title>Genome sequence of Methanosphaera cuniculi DSM 4103.</title>
        <authorList>
            <person name="Poehlein A."/>
            <person name="Seedorf H."/>
            <person name="Daniel R."/>
        </authorList>
    </citation>
    <scope>NUCLEOTIDE SEQUENCE [LARGE SCALE GENOMIC DNA]</scope>
    <source>
        <strain evidence="2 4">DSM 4103</strain>
    </source>
</reference>
<keyword evidence="3" id="KW-1185">Reference proteome</keyword>
<evidence type="ECO:0000313" key="1">
    <source>
        <dbReference type="EMBL" id="PAV06931.1"/>
    </source>
</evidence>
<proteinExistence type="predicted"/>
<dbReference type="EMBL" id="LWMS01000010">
    <property type="protein sequence ID" value="PWL08698.1"/>
    <property type="molecule type" value="Genomic_DNA"/>
</dbReference>
<dbReference type="EMBL" id="LMVN01000024">
    <property type="protein sequence ID" value="PAV06931.1"/>
    <property type="molecule type" value="Genomic_DNA"/>
</dbReference>
<name>A0A2A2HBP5_9EURY</name>
<reference evidence="1 3" key="2">
    <citation type="journal article" date="2017" name="BMC Genomics">
        <title>Genomic analysis of methanogenic archaea reveals a shift towards energy conservation.</title>
        <authorList>
            <person name="Gilmore S.P."/>
            <person name="Henske J.K."/>
            <person name="Sexton J.A."/>
            <person name="Solomon K.V."/>
            <person name="Seppala S."/>
            <person name="Yoo J.I."/>
            <person name="Huyett L.M."/>
            <person name="Pressman A."/>
            <person name="Cogan J.Z."/>
            <person name="Kivenson V."/>
            <person name="Peng X."/>
            <person name="Tan Y."/>
            <person name="Valentine D.L."/>
            <person name="O'Malley M.A."/>
        </authorList>
    </citation>
    <scope>NUCLEOTIDE SEQUENCE [LARGE SCALE GENOMIC DNA]</scope>
    <source>
        <strain evidence="1 3">1R-7</strain>
    </source>
</reference>
<dbReference type="Proteomes" id="UP000217528">
    <property type="component" value="Unassembled WGS sequence"/>
</dbReference>
<dbReference type="RefSeq" id="WP_095609105.1">
    <property type="nucleotide sequence ID" value="NZ_LMVN01000024.1"/>
</dbReference>
<dbReference type="OrthoDB" id="82261at2157"/>
<comment type="caution">
    <text evidence="1">The sequence shown here is derived from an EMBL/GenBank/DDBJ whole genome shotgun (WGS) entry which is preliminary data.</text>
</comment>
<sequence length="191" mass="22353">MDDQIIKIIQNEDDVIIVDPMDDLMKKEVLLSEMKRVDELVPFINKGILDTFNEDEILVVIRKNTYETQQDMIQSKDKTYDYTFTLRTDTGKIIGEMVYDEEELEELHNDPNAYFMSDNFVTYQDNTTQGEKQYFLVEAEKSTFITHENLSKITKSFKVAVPSIETDQYIKEYYNMGEDKNIGTLIVGYTT</sequence>